<proteinExistence type="predicted"/>
<reference evidence="1 2" key="1">
    <citation type="submission" date="2015-03" db="EMBL/GenBank/DDBJ databases">
        <title>Genome sequence of Pseudoalteromonas aurantia.</title>
        <authorList>
            <person name="Xie B.-B."/>
            <person name="Rong J.-C."/>
            <person name="Qin Q.-L."/>
            <person name="Zhang Y.-Z."/>
        </authorList>
    </citation>
    <scope>NUCLEOTIDE SEQUENCE [LARGE SCALE GENOMIC DNA]</scope>
    <source>
        <strain evidence="1 2">208</strain>
    </source>
</reference>
<dbReference type="Proteomes" id="UP000615755">
    <property type="component" value="Unassembled WGS sequence"/>
</dbReference>
<accession>A0ABR9E9U5</accession>
<evidence type="ECO:0000313" key="2">
    <source>
        <dbReference type="Proteomes" id="UP000615755"/>
    </source>
</evidence>
<keyword evidence="2" id="KW-1185">Reference proteome</keyword>
<name>A0ABR9E9U5_9GAMM</name>
<sequence>MALFKATGFIIAGNNMGQAQISLKYAKSGSYDLTKWLIQVKRL</sequence>
<protein>
    <submittedName>
        <fullName evidence="1">Uncharacterized protein</fullName>
    </submittedName>
</protein>
<organism evidence="1 2">
    <name type="scientific">Pseudoalteromonas aurantia 208</name>
    <dbReference type="NCBI Taxonomy" id="1314867"/>
    <lineage>
        <taxon>Bacteria</taxon>
        <taxon>Pseudomonadati</taxon>
        <taxon>Pseudomonadota</taxon>
        <taxon>Gammaproteobacteria</taxon>
        <taxon>Alteromonadales</taxon>
        <taxon>Pseudoalteromonadaceae</taxon>
        <taxon>Pseudoalteromonas</taxon>
    </lineage>
</organism>
<dbReference type="EMBL" id="AQGV01000012">
    <property type="protein sequence ID" value="MBE0367753.1"/>
    <property type="molecule type" value="Genomic_DNA"/>
</dbReference>
<comment type="caution">
    <text evidence="1">The sequence shown here is derived from an EMBL/GenBank/DDBJ whole genome shotgun (WGS) entry which is preliminary data.</text>
</comment>
<evidence type="ECO:0000313" key="1">
    <source>
        <dbReference type="EMBL" id="MBE0367753.1"/>
    </source>
</evidence>
<gene>
    <name evidence="1" type="ORF">PAUR_a1183</name>
</gene>